<dbReference type="EMBL" id="JSUM01000003">
    <property type="protein sequence ID" value="KGQ70978.1"/>
    <property type="molecule type" value="Genomic_DNA"/>
</dbReference>
<protein>
    <recommendedName>
        <fullName evidence="3">Alpha/beta hydrolase</fullName>
    </recommendedName>
</protein>
<dbReference type="STRING" id="505317.OA57_01645"/>
<dbReference type="AlphaFoldDB" id="A0A0A3ANJ0"/>
<proteinExistence type="predicted"/>
<keyword evidence="2" id="KW-1185">Reference proteome</keyword>
<name>A0A0A3ANJ0_9PAST</name>
<dbReference type="OrthoDB" id="6995237at2"/>
<evidence type="ECO:0008006" key="3">
    <source>
        <dbReference type="Google" id="ProtNLM"/>
    </source>
</evidence>
<sequence length="228" mass="26061">MNVEFIEVENSTDLIIIFSSHNQPNFLGYKSLTNAMKNYPKISLLFLSDPENMYYLGFDGGKINKEIIRKYVNKFPPENITFFGSSMAGYAAIFFGSIFNGNIFASNPQINFGVTSALSWNTLRNNIARIPIKIDLDLHLNAFLNDSVIYIVHGLHRLDIANMGLLMTTPLRKSRIFIERIDDESHGFYLPSLIKLFEIHYVLILLRHKKITGINLIAQQNINKIISE</sequence>
<gene>
    <name evidence="1" type="ORF">OA57_01645</name>
</gene>
<organism evidence="1 2">
    <name type="scientific">Chelonobacter oris</name>
    <dbReference type="NCBI Taxonomy" id="505317"/>
    <lineage>
        <taxon>Bacteria</taxon>
        <taxon>Pseudomonadati</taxon>
        <taxon>Pseudomonadota</taxon>
        <taxon>Gammaproteobacteria</taxon>
        <taxon>Pasteurellales</taxon>
        <taxon>Pasteurellaceae</taxon>
        <taxon>Chelonobacter</taxon>
    </lineage>
</organism>
<dbReference type="Proteomes" id="UP000030380">
    <property type="component" value="Unassembled WGS sequence"/>
</dbReference>
<reference evidence="1 2" key="1">
    <citation type="submission" date="2014-11" db="EMBL/GenBank/DDBJ databases">
        <title>Draft genome sequence of Chelonobacter oris 1662T, associated with respiratory disease in Hermann's Tortoises.</title>
        <authorList>
            <person name="Kudirkiene E."/>
            <person name="Hansen M.J."/>
            <person name="Bojesen A.M."/>
        </authorList>
    </citation>
    <scope>NUCLEOTIDE SEQUENCE [LARGE SCALE GENOMIC DNA]</scope>
    <source>
        <strain evidence="1 2">1662</strain>
    </source>
</reference>
<evidence type="ECO:0000313" key="1">
    <source>
        <dbReference type="EMBL" id="KGQ70978.1"/>
    </source>
</evidence>
<dbReference type="RefSeq" id="WP_034612633.1">
    <property type="nucleotide sequence ID" value="NZ_JSUM01000003.1"/>
</dbReference>
<comment type="caution">
    <text evidence="1">The sequence shown here is derived from an EMBL/GenBank/DDBJ whole genome shotgun (WGS) entry which is preliminary data.</text>
</comment>
<evidence type="ECO:0000313" key="2">
    <source>
        <dbReference type="Proteomes" id="UP000030380"/>
    </source>
</evidence>
<accession>A0A0A3ANJ0</accession>